<dbReference type="PANTHER" id="PTHR46889:SF5">
    <property type="entry name" value="INTEGRASE PROTEIN"/>
    <property type="match status" value="1"/>
</dbReference>
<keyword evidence="4" id="KW-1185">Reference proteome</keyword>
<dbReference type="InterPro" id="IPR001584">
    <property type="entry name" value="Integrase_cat-core"/>
</dbReference>
<dbReference type="Pfam" id="PF00665">
    <property type="entry name" value="rve"/>
    <property type="match status" value="1"/>
</dbReference>
<dbReference type="SUPFAM" id="SSF53098">
    <property type="entry name" value="Ribonuclease H-like"/>
    <property type="match status" value="1"/>
</dbReference>
<evidence type="ECO:0000256" key="1">
    <source>
        <dbReference type="ARBA" id="ARBA00002286"/>
    </source>
</evidence>
<reference evidence="3 4" key="1">
    <citation type="submission" date="2014-02" db="EMBL/GenBank/DDBJ databases">
        <title>Whole genome shotgun sequence of Rhodococcus wratislaviensis NBRC 100605.</title>
        <authorList>
            <person name="Hosoyama A."/>
            <person name="Tsuchikane K."/>
            <person name="Yoshida I."/>
            <person name="Ohji S."/>
            <person name="Ichikawa N."/>
            <person name="Yamazoe A."/>
            <person name="Fujita N."/>
        </authorList>
    </citation>
    <scope>NUCLEOTIDE SEQUENCE [LARGE SCALE GENOMIC DNA]</scope>
    <source>
        <strain evidence="3 4">NBRC 100605</strain>
    </source>
</reference>
<dbReference type="GO" id="GO:0015074">
    <property type="term" value="P:DNA integration"/>
    <property type="evidence" value="ECO:0007669"/>
    <property type="project" value="InterPro"/>
</dbReference>
<dbReference type="NCBIfam" id="NF033516">
    <property type="entry name" value="transpos_IS3"/>
    <property type="match status" value="1"/>
</dbReference>
<dbReference type="AlphaFoldDB" id="X0Q0E9"/>
<comment type="caution">
    <text evidence="3">The sequence shown here is derived from an EMBL/GenBank/DDBJ whole genome shotgun (WGS) entry which is preliminary data.</text>
</comment>
<gene>
    <name evidence="3" type="ORF">RW1_085_00120</name>
</gene>
<dbReference type="PANTHER" id="PTHR46889">
    <property type="entry name" value="TRANSPOSASE INSF FOR INSERTION SEQUENCE IS3B-RELATED"/>
    <property type="match status" value="1"/>
</dbReference>
<dbReference type="InterPro" id="IPR048020">
    <property type="entry name" value="Transpos_IS3"/>
</dbReference>
<dbReference type="InterPro" id="IPR036397">
    <property type="entry name" value="RNaseH_sf"/>
</dbReference>
<dbReference type="InterPro" id="IPR012337">
    <property type="entry name" value="RNaseH-like_sf"/>
</dbReference>
<evidence type="ECO:0000313" key="3">
    <source>
        <dbReference type="EMBL" id="GAF49469.1"/>
    </source>
</evidence>
<protein>
    <submittedName>
        <fullName evidence="3">Putative transposase</fullName>
    </submittedName>
</protein>
<organism evidence="3 4">
    <name type="scientific">Rhodococcus wratislaviensis NBRC 100605</name>
    <dbReference type="NCBI Taxonomy" id="1219028"/>
    <lineage>
        <taxon>Bacteria</taxon>
        <taxon>Bacillati</taxon>
        <taxon>Actinomycetota</taxon>
        <taxon>Actinomycetes</taxon>
        <taxon>Mycobacteriales</taxon>
        <taxon>Nocardiaceae</taxon>
        <taxon>Rhodococcus</taxon>
    </lineage>
</organism>
<dbReference type="Gene3D" id="3.30.420.10">
    <property type="entry name" value="Ribonuclease H-like superfamily/Ribonuclease H"/>
    <property type="match status" value="1"/>
</dbReference>
<feature type="domain" description="Integrase catalytic" evidence="2">
    <location>
        <begin position="130"/>
        <end position="240"/>
    </location>
</feature>
<comment type="function">
    <text evidence="1">Involved in the transposition of the insertion sequence.</text>
</comment>
<dbReference type="Proteomes" id="UP000019491">
    <property type="component" value="Unassembled WGS sequence"/>
</dbReference>
<evidence type="ECO:0000313" key="4">
    <source>
        <dbReference type="Proteomes" id="UP000019491"/>
    </source>
</evidence>
<dbReference type="EMBL" id="BAWF01000085">
    <property type="protein sequence ID" value="GAF49469.1"/>
    <property type="molecule type" value="Genomic_DNA"/>
</dbReference>
<accession>X0Q0E9</accession>
<dbReference type="GO" id="GO:0003676">
    <property type="term" value="F:nucleic acid binding"/>
    <property type="evidence" value="ECO:0007669"/>
    <property type="project" value="InterPro"/>
</dbReference>
<dbReference type="PROSITE" id="PS50994">
    <property type="entry name" value="INTEGRASE"/>
    <property type="match status" value="1"/>
</dbReference>
<dbReference type="InterPro" id="IPR025948">
    <property type="entry name" value="HTH-like_dom"/>
</dbReference>
<sequence>MIVDYIDAHRSRFGVDPICAVLTEHGISIAPSTYYKAKQRGRISSTELADAYAANAVHTLFVANKRVYGARKLWRAMKRAGHDIGHDQVARLMAITGVAGAVRGKHHAITTQRDDRAPRHPDLIERNWDAPQRPDQWWVADFTYVWTLAGFVYTAFCVDVFSRRILGWRVMTTKSTPLVSDVLEQALFTRRRTDFRFTSTGLVHHSDAGSQYTSLAFTEALVESGIAGSIGSVGDCLLTG</sequence>
<proteinExistence type="predicted"/>
<name>X0Q0E9_RHOWR</name>
<evidence type="ECO:0000259" key="2">
    <source>
        <dbReference type="PROSITE" id="PS50994"/>
    </source>
</evidence>
<dbReference type="Pfam" id="PF13276">
    <property type="entry name" value="HTH_21"/>
    <property type="match status" value="1"/>
</dbReference>
<dbReference type="InterPro" id="IPR050900">
    <property type="entry name" value="Transposase_IS3/IS150/IS904"/>
</dbReference>